<evidence type="ECO:0000313" key="11">
    <source>
        <dbReference type="Proteomes" id="UP000267081"/>
    </source>
</evidence>
<evidence type="ECO:0000256" key="4">
    <source>
        <dbReference type="ARBA" id="ARBA00022989"/>
    </source>
</evidence>
<accession>A0A3R9EJS8</accession>
<dbReference type="SUPFAM" id="SSF49785">
    <property type="entry name" value="Galactose-binding domain-like"/>
    <property type="match status" value="1"/>
</dbReference>
<gene>
    <name evidence="10" type="ORF">EIY87_41985</name>
</gene>
<keyword evidence="6" id="KW-0675">Receptor</keyword>
<comment type="caution">
    <text evidence="10">The sequence shown here is derived from an EMBL/GenBank/DDBJ whole genome shotgun (WGS) entry which is preliminary data.</text>
</comment>
<organism evidence="10 11">
    <name type="scientific">Amycolatopsis eburnea</name>
    <dbReference type="NCBI Taxonomy" id="2267691"/>
    <lineage>
        <taxon>Bacteria</taxon>
        <taxon>Bacillati</taxon>
        <taxon>Actinomycetota</taxon>
        <taxon>Actinomycetes</taxon>
        <taxon>Pseudonocardiales</taxon>
        <taxon>Pseudonocardiaceae</taxon>
        <taxon>Amycolatopsis</taxon>
    </lineage>
</organism>
<evidence type="ECO:0000256" key="3">
    <source>
        <dbReference type="ARBA" id="ARBA00022729"/>
    </source>
</evidence>
<dbReference type="Pfam" id="PF08305">
    <property type="entry name" value="NPCBM"/>
    <property type="match status" value="1"/>
</dbReference>
<keyword evidence="11" id="KW-1185">Reference proteome</keyword>
<keyword evidence="4" id="KW-1133">Transmembrane helix</keyword>
<evidence type="ECO:0000256" key="1">
    <source>
        <dbReference type="ARBA" id="ARBA00004479"/>
    </source>
</evidence>
<name>A0A3R9EJS8_9PSEU</name>
<dbReference type="Pfam" id="PF08357">
    <property type="entry name" value="SEFIR"/>
    <property type="match status" value="1"/>
</dbReference>
<evidence type="ECO:0000256" key="7">
    <source>
        <dbReference type="ARBA" id="ARBA00023180"/>
    </source>
</evidence>
<keyword evidence="2" id="KW-0812">Transmembrane</keyword>
<dbReference type="InterPro" id="IPR039465">
    <property type="entry name" value="IL-17_rcpt-like"/>
</dbReference>
<comment type="subcellular location">
    <subcellularLocation>
        <location evidence="1">Membrane</location>
        <topology evidence="1">Single-pass type I membrane protein</topology>
    </subcellularLocation>
</comment>
<keyword evidence="3" id="KW-0732">Signal</keyword>
<evidence type="ECO:0000259" key="9">
    <source>
        <dbReference type="PROSITE" id="PS51534"/>
    </source>
</evidence>
<dbReference type="InterPro" id="IPR013568">
    <property type="entry name" value="SEFIR_dom"/>
</dbReference>
<dbReference type="EMBL" id="RSEC01000061">
    <property type="protein sequence ID" value="RSD09590.1"/>
    <property type="molecule type" value="Genomic_DNA"/>
</dbReference>
<feature type="compositionally biased region" description="Basic and acidic residues" evidence="8">
    <location>
        <begin position="40"/>
        <end position="56"/>
    </location>
</feature>
<feature type="region of interest" description="Disordered" evidence="8">
    <location>
        <begin position="33"/>
        <end position="113"/>
    </location>
</feature>
<evidence type="ECO:0000256" key="6">
    <source>
        <dbReference type="ARBA" id="ARBA00023170"/>
    </source>
</evidence>
<feature type="domain" description="SEFIR" evidence="9">
    <location>
        <begin position="116"/>
        <end position="256"/>
    </location>
</feature>
<dbReference type="Proteomes" id="UP000267081">
    <property type="component" value="Unassembled WGS sequence"/>
</dbReference>
<dbReference type="InterPro" id="IPR013222">
    <property type="entry name" value="Glyco_hyd_98_carb-bd"/>
</dbReference>
<keyword evidence="7" id="KW-0325">Glycoprotein</keyword>
<evidence type="ECO:0000256" key="2">
    <source>
        <dbReference type="ARBA" id="ARBA00022692"/>
    </source>
</evidence>
<reference evidence="10 11" key="1">
    <citation type="submission" date="2018-12" db="EMBL/GenBank/DDBJ databases">
        <title>Amycolatopsis eburnea sp. nov. actinomycete associate with arbuscular mycorrhiza fungal spore.</title>
        <authorList>
            <person name="Lumyong S."/>
            <person name="Chaiya L."/>
        </authorList>
    </citation>
    <scope>NUCLEOTIDE SEQUENCE [LARGE SCALE GENOMIC DNA]</scope>
    <source>
        <strain evidence="10 11">GLM-1</strain>
    </source>
</reference>
<dbReference type="GO" id="GO:0030368">
    <property type="term" value="F:interleukin-17 receptor activity"/>
    <property type="evidence" value="ECO:0007669"/>
    <property type="project" value="InterPro"/>
</dbReference>
<feature type="compositionally biased region" description="Polar residues" evidence="8">
    <location>
        <begin position="57"/>
        <end position="66"/>
    </location>
</feature>
<keyword evidence="5" id="KW-0472">Membrane</keyword>
<dbReference type="PANTHER" id="PTHR15583:SF7">
    <property type="entry name" value="INTERLEUKIN CYTOKINE RECEPTOR-RELATED PROTEIN 2"/>
    <property type="match status" value="1"/>
</dbReference>
<evidence type="ECO:0000256" key="5">
    <source>
        <dbReference type="ARBA" id="ARBA00023136"/>
    </source>
</evidence>
<sequence>MVADPLGYVARGTAVADEHVVLVHASRHSFTAPHQADPILDPRRSPEEGAKPDRSRTITGHPSQRPRNAPLDNPSSHGYTTGEHRKERGVVSGIPISRIGESPPDPEEPPMSEREAPRVFISYSHDTEEHKAQVRKFATLLHSRIGLEVVLDQWQDNVRVDWSLWATRNLKAADFIIVVASPLYRARADGDAPPDEGRGAQFETAIIRNKLTKDLDDGTRRVLPVVLPGGSIDDIPEFLNPYSMTRYEISQITADGVADLLGAIIGRGQHTAPPRGVWRGGELEAPPVHAGELPWSCASQGIRRGPASIGGVRYENSIVLRPSIPAATGPGYVELDLGGHYERFTTVAGVLDDARDPHQVGHLRVVLDGTPRSAHNVAPGKPAEIDVDVSGARVLRLEMSRPSPTASPFGSAAVVVTRRGRPPELGLGDPVVT</sequence>
<dbReference type="AlphaFoldDB" id="A0A3R9EJS8"/>
<dbReference type="GO" id="GO:0016020">
    <property type="term" value="C:membrane"/>
    <property type="evidence" value="ECO:0007669"/>
    <property type="project" value="UniProtKB-SubCell"/>
</dbReference>
<dbReference type="InterPro" id="IPR008979">
    <property type="entry name" value="Galactose-bd-like_sf"/>
</dbReference>
<evidence type="ECO:0000313" key="10">
    <source>
        <dbReference type="EMBL" id="RSD09590.1"/>
    </source>
</evidence>
<evidence type="ECO:0000256" key="8">
    <source>
        <dbReference type="SAM" id="MobiDB-lite"/>
    </source>
</evidence>
<dbReference type="SUPFAM" id="SSF52200">
    <property type="entry name" value="Toll/Interleukin receptor TIR domain"/>
    <property type="match status" value="1"/>
</dbReference>
<dbReference type="PANTHER" id="PTHR15583">
    <property type="entry name" value="INTERLEUKIN-17 RECEPTOR"/>
    <property type="match status" value="1"/>
</dbReference>
<protein>
    <submittedName>
        <fullName evidence="10">TIR domain-containing protein</fullName>
    </submittedName>
</protein>
<dbReference type="InterPro" id="IPR035897">
    <property type="entry name" value="Toll_tir_struct_dom_sf"/>
</dbReference>
<dbReference type="Gene3D" id="2.60.120.1060">
    <property type="entry name" value="NPCBM/NEW2 domain"/>
    <property type="match status" value="1"/>
</dbReference>
<dbReference type="PROSITE" id="PS51534">
    <property type="entry name" value="SEFIR"/>
    <property type="match status" value="1"/>
</dbReference>
<dbReference type="InterPro" id="IPR038637">
    <property type="entry name" value="NPCBM_sf"/>
</dbReference>
<proteinExistence type="predicted"/>
<dbReference type="Gene3D" id="3.40.50.11530">
    <property type="match status" value="1"/>
</dbReference>